<dbReference type="EMBL" id="NCSJ02000040">
    <property type="protein sequence ID" value="RFU33159.1"/>
    <property type="molecule type" value="Genomic_DNA"/>
</dbReference>
<gene>
    <name evidence="8" type="ORF">B7463_g3170</name>
</gene>
<evidence type="ECO:0000313" key="9">
    <source>
        <dbReference type="Proteomes" id="UP000258309"/>
    </source>
</evidence>
<evidence type="ECO:0000313" key="8">
    <source>
        <dbReference type="EMBL" id="RFU33159.1"/>
    </source>
</evidence>
<evidence type="ECO:0000256" key="2">
    <source>
        <dbReference type="ARBA" id="ARBA00022723"/>
    </source>
</evidence>
<evidence type="ECO:0000259" key="7">
    <source>
        <dbReference type="Pfam" id="PF04082"/>
    </source>
</evidence>
<evidence type="ECO:0000256" key="1">
    <source>
        <dbReference type="ARBA" id="ARBA00004123"/>
    </source>
</evidence>
<dbReference type="CDD" id="cd12148">
    <property type="entry name" value="fungal_TF_MHR"/>
    <property type="match status" value="1"/>
</dbReference>
<comment type="subcellular location">
    <subcellularLocation>
        <location evidence="1">Nucleus</location>
    </subcellularLocation>
</comment>
<dbReference type="Pfam" id="PF04082">
    <property type="entry name" value="Fungal_trans"/>
    <property type="match status" value="1"/>
</dbReference>
<keyword evidence="9" id="KW-1185">Reference proteome</keyword>
<feature type="region of interest" description="Disordered" evidence="6">
    <location>
        <begin position="34"/>
        <end position="59"/>
    </location>
</feature>
<accession>A0A3E2HIA5</accession>
<dbReference type="InterPro" id="IPR050815">
    <property type="entry name" value="TF_fung"/>
</dbReference>
<dbReference type="STRING" id="5539.A0A3E2HIA5"/>
<proteinExistence type="predicted"/>
<dbReference type="PANTHER" id="PTHR47338">
    <property type="entry name" value="ZN(II)2CYS6 TRANSCRIPTION FACTOR (EUROFUNG)-RELATED"/>
    <property type="match status" value="1"/>
</dbReference>
<dbReference type="GO" id="GO:0006351">
    <property type="term" value="P:DNA-templated transcription"/>
    <property type="evidence" value="ECO:0007669"/>
    <property type="project" value="InterPro"/>
</dbReference>
<evidence type="ECO:0000256" key="3">
    <source>
        <dbReference type="ARBA" id="ARBA00023015"/>
    </source>
</evidence>
<dbReference type="InterPro" id="IPR007219">
    <property type="entry name" value="XnlR_reg_dom"/>
</dbReference>
<protein>
    <recommendedName>
        <fullName evidence="7">Xylanolytic transcriptional activator regulatory domain-containing protein</fullName>
    </recommendedName>
</protein>
<comment type="caution">
    <text evidence="8">The sequence shown here is derived from an EMBL/GenBank/DDBJ whole genome shotgun (WGS) entry which is preliminary data.</text>
</comment>
<keyword evidence="3" id="KW-0805">Transcription regulation</keyword>
<sequence>MTKDVVTRRFHPARDATEKIDGIRRRLARLERSLGASHRHNLPTPDYARATPHSHDGATNRKRKVNAWQYLLATPLDLKSADQMLYGLMCDIINTSGTTVLNTCETYFRTVQKWLPVISKHRTYRRVTSSEQRPQADFALLVLCIHLVTLLPSEDLEDNQQQESEYMSAKCIQAQLLSFVPISVEIVQSCLLIAMYEYARGNFQSAYLSMGTCMRAASALGLPEKGIRNLTTEINNWTRAEEQYSLWWGCVILDRLIRLEGLAKGLHLPAQYQTPIDELPLESRQWDVLEGSVPSYRRASLAEGPSKQVKGFGRAAQCCHLLGKVLDLVSTPAGIISDQIQDISKLDSTLQSFLCIVLELSADPWDSYCTAIGAILCALFRLHSWTVDQATSSSPKSILALEAMSKVVLEMGRTFTEKKDNFSLEGVPPVSLHMFFQAAQVYICVNKKDNTEDQEQWLEDIEVFRLCLWCGSKRWRSSSKSNLGSNGRLAIK</sequence>
<feature type="non-terminal residue" evidence="8">
    <location>
        <position position="492"/>
    </location>
</feature>
<evidence type="ECO:0000256" key="5">
    <source>
        <dbReference type="ARBA" id="ARBA00023242"/>
    </source>
</evidence>
<dbReference type="AlphaFoldDB" id="A0A3E2HIA5"/>
<organism evidence="8 9">
    <name type="scientific">Scytalidium lignicola</name>
    <name type="common">Hyphomycete</name>
    <dbReference type="NCBI Taxonomy" id="5539"/>
    <lineage>
        <taxon>Eukaryota</taxon>
        <taxon>Fungi</taxon>
        <taxon>Dikarya</taxon>
        <taxon>Ascomycota</taxon>
        <taxon>Pezizomycotina</taxon>
        <taxon>Leotiomycetes</taxon>
        <taxon>Leotiomycetes incertae sedis</taxon>
        <taxon>Scytalidium</taxon>
    </lineage>
</organism>
<dbReference type="GO" id="GO:0000981">
    <property type="term" value="F:DNA-binding transcription factor activity, RNA polymerase II-specific"/>
    <property type="evidence" value="ECO:0007669"/>
    <property type="project" value="InterPro"/>
</dbReference>
<feature type="non-terminal residue" evidence="8">
    <location>
        <position position="1"/>
    </location>
</feature>
<dbReference type="GO" id="GO:0005634">
    <property type="term" value="C:nucleus"/>
    <property type="evidence" value="ECO:0007669"/>
    <property type="project" value="UniProtKB-SubCell"/>
</dbReference>
<name>A0A3E2HIA5_SCYLI</name>
<keyword evidence="5" id="KW-0539">Nucleus</keyword>
<dbReference type="PANTHER" id="PTHR47338:SF20">
    <property type="entry name" value="ZN(II)2CYS6 TRANSCRIPTION FACTOR (EUROFUNG)"/>
    <property type="match status" value="1"/>
</dbReference>
<dbReference type="OrthoDB" id="3862662at2759"/>
<feature type="domain" description="Xylanolytic transcriptional activator regulatory" evidence="7">
    <location>
        <begin position="106"/>
        <end position="327"/>
    </location>
</feature>
<keyword evidence="2" id="KW-0479">Metal-binding</keyword>
<dbReference type="Proteomes" id="UP000258309">
    <property type="component" value="Unassembled WGS sequence"/>
</dbReference>
<reference evidence="8 9" key="1">
    <citation type="submission" date="2018-05" db="EMBL/GenBank/DDBJ databases">
        <title>Draft genome sequence of Scytalidium lignicola DSM 105466, a ubiquitous saprotrophic fungus.</title>
        <authorList>
            <person name="Buettner E."/>
            <person name="Gebauer A.M."/>
            <person name="Hofrichter M."/>
            <person name="Liers C."/>
            <person name="Kellner H."/>
        </authorList>
    </citation>
    <scope>NUCLEOTIDE SEQUENCE [LARGE SCALE GENOMIC DNA]</scope>
    <source>
        <strain evidence="8 9">DSM 105466</strain>
    </source>
</reference>
<dbReference type="GO" id="GO:0003677">
    <property type="term" value="F:DNA binding"/>
    <property type="evidence" value="ECO:0007669"/>
    <property type="project" value="InterPro"/>
</dbReference>
<evidence type="ECO:0000256" key="4">
    <source>
        <dbReference type="ARBA" id="ARBA00023163"/>
    </source>
</evidence>
<keyword evidence="4" id="KW-0804">Transcription</keyword>
<dbReference type="GO" id="GO:0008270">
    <property type="term" value="F:zinc ion binding"/>
    <property type="evidence" value="ECO:0007669"/>
    <property type="project" value="InterPro"/>
</dbReference>
<evidence type="ECO:0000256" key="6">
    <source>
        <dbReference type="SAM" id="MobiDB-lite"/>
    </source>
</evidence>